<dbReference type="SMART" id="SM00382">
    <property type="entry name" value="AAA"/>
    <property type="match status" value="1"/>
</dbReference>
<dbReference type="SUPFAM" id="SSF90123">
    <property type="entry name" value="ABC transporter transmembrane region"/>
    <property type="match status" value="1"/>
</dbReference>
<keyword evidence="11" id="KW-1185">Reference proteome</keyword>
<keyword evidence="5 10" id="KW-0067">ATP-binding</keyword>
<dbReference type="Pfam" id="PF00005">
    <property type="entry name" value="ABC_tran"/>
    <property type="match status" value="1"/>
</dbReference>
<sequence>MKLFSIINYFINLNKPSNIFIFFLKFLLHSFLNLHLFTYSYLIKFIKNKVEIQNPEFITWICISVVSFVLFFIIELILIFKTNNVLYNTKRKNINFLSNKIAKESYDYILENKTSYISKYNVNLSVAFSMNELIYSILFSSIFNIPITILFLFLTEVNIWIIILHCVIALIISIIILIKFSSVLNKLQEKLEKILSLNAKKQIKFFSLFKLFYFFNKRKIFKTFLKNQVLDKYTKEFQLLKQFYYNQYFLEIIFSVFLFSSLITLSVLTYTKTFPWESFISLFSLTTSFIFSISSVFSFTLIFKTLTPYLEIFITSQEVNSSTKIELNEEIISISIKNLNFKYNENEMVFQNLNLEFLTTKKYGIISPSGRGKSTLLKLISGLITNYEGQILINNKLEYKSISDESLRKNIALLTNENVIFQDTLENNISLWDKNLNKKKLEFLVNKYGILEFSDLNKEINNSVLSEGEKQKIALARLEYQDLNIMCLDEAFDNIYKDDVLKIYKDFLSQKNKTVFIVSHHIPEEIKHLFDEIIEL</sequence>
<dbReference type="Gene3D" id="3.40.50.300">
    <property type="entry name" value="P-loop containing nucleotide triphosphate hydrolases"/>
    <property type="match status" value="1"/>
</dbReference>
<dbReference type="InterPro" id="IPR039421">
    <property type="entry name" value="Type_1_exporter"/>
</dbReference>
<evidence type="ECO:0000256" key="4">
    <source>
        <dbReference type="ARBA" id="ARBA00022741"/>
    </source>
</evidence>
<feature type="transmembrane region" description="Helical" evidence="8">
    <location>
        <begin position="133"/>
        <end position="153"/>
    </location>
</feature>
<dbReference type="EMBL" id="CP007585">
    <property type="protein sequence ID" value="AJC50087.1"/>
    <property type="molecule type" value="Genomic_DNA"/>
</dbReference>
<dbReference type="GO" id="GO:0005886">
    <property type="term" value="C:plasma membrane"/>
    <property type="evidence" value="ECO:0007669"/>
    <property type="project" value="UniProtKB-SubCell"/>
</dbReference>
<evidence type="ECO:0000256" key="7">
    <source>
        <dbReference type="ARBA" id="ARBA00023136"/>
    </source>
</evidence>
<organism evidence="10 11">
    <name type="scientific">Mesomycoplasma flocculare ATCC 27399</name>
    <dbReference type="NCBI Taxonomy" id="743971"/>
    <lineage>
        <taxon>Bacteria</taxon>
        <taxon>Bacillati</taxon>
        <taxon>Mycoplasmatota</taxon>
        <taxon>Mycoplasmoidales</taxon>
        <taxon>Metamycoplasmataceae</taxon>
        <taxon>Mesomycoplasma</taxon>
    </lineage>
</organism>
<dbReference type="KEGG" id="mfq:MYF_03005"/>
<dbReference type="AlphaFoldDB" id="A0A0A8E935"/>
<evidence type="ECO:0000256" key="3">
    <source>
        <dbReference type="ARBA" id="ARBA00022692"/>
    </source>
</evidence>
<evidence type="ECO:0000256" key="6">
    <source>
        <dbReference type="ARBA" id="ARBA00022989"/>
    </source>
</evidence>
<dbReference type="GO" id="GO:0042626">
    <property type="term" value="F:ATPase-coupled transmembrane transporter activity"/>
    <property type="evidence" value="ECO:0007669"/>
    <property type="project" value="TreeGrafter"/>
</dbReference>
<accession>A0A0A8E935</accession>
<evidence type="ECO:0000256" key="8">
    <source>
        <dbReference type="SAM" id="Phobius"/>
    </source>
</evidence>
<dbReference type="Proteomes" id="UP000031129">
    <property type="component" value="Chromosome"/>
</dbReference>
<reference evidence="10 11" key="1">
    <citation type="journal article" date="2015" name="Genome Announc.">
        <title>Complete Genome Sequence of Mycoplasma flocculare Strain Ms42T (ATCC 27399T).</title>
        <authorList>
            <person name="Calcutt M.J."/>
            <person name="Foecking M.F."/>
            <person name="Heidari M.B."/>
            <person name="McIntosh M.A."/>
        </authorList>
    </citation>
    <scope>NUCLEOTIDE SEQUENCE [LARGE SCALE GENOMIC DNA]</scope>
    <source>
        <strain evidence="11">ATCC 27399</strain>
    </source>
</reference>
<keyword evidence="7 8" id="KW-0472">Membrane</keyword>
<keyword evidence="3 8" id="KW-0812">Transmembrane</keyword>
<dbReference type="InterPro" id="IPR003593">
    <property type="entry name" value="AAA+_ATPase"/>
</dbReference>
<feature type="transmembrane region" description="Helical" evidence="8">
    <location>
        <begin position="248"/>
        <end position="268"/>
    </location>
</feature>
<evidence type="ECO:0000313" key="11">
    <source>
        <dbReference type="Proteomes" id="UP000031129"/>
    </source>
</evidence>
<dbReference type="STRING" id="743971.MYF_03005"/>
<keyword evidence="6 8" id="KW-1133">Transmembrane helix</keyword>
<dbReference type="HOGENOM" id="CLU_000604_84_9_14"/>
<feature type="transmembrane region" description="Helical" evidence="8">
    <location>
        <begin position="280"/>
        <end position="303"/>
    </location>
</feature>
<protein>
    <submittedName>
        <fullName evidence="10">ABC transporter, ATP-binding and permease components</fullName>
    </submittedName>
</protein>
<name>A0A0A8E935_MESFC</name>
<comment type="subcellular location">
    <subcellularLocation>
        <location evidence="1">Cell membrane</location>
        <topology evidence="1">Multi-pass membrane protein</topology>
    </subcellularLocation>
</comment>
<dbReference type="InterPro" id="IPR003439">
    <property type="entry name" value="ABC_transporter-like_ATP-bd"/>
</dbReference>
<evidence type="ECO:0000313" key="10">
    <source>
        <dbReference type="EMBL" id="AJC50087.1"/>
    </source>
</evidence>
<dbReference type="PROSITE" id="PS50893">
    <property type="entry name" value="ABC_TRANSPORTER_2"/>
    <property type="match status" value="1"/>
</dbReference>
<dbReference type="PANTHER" id="PTHR24221">
    <property type="entry name" value="ATP-BINDING CASSETTE SUB-FAMILY B"/>
    <property type="match status" value="1"/>
</dbReference>
<evidence type="ECO:0000256" key="5">
    <source>
        <dbReference type="ARBA" id="ARBA00022840"/>
    </source>
</evidence>
<feature type="domain" description="ABC transporter" evidence="9">
    <location>
        <begin position="334"/>
        <end position="536"/>
    </location>
</feature>
<gene>
    <name evidence="10" type="ORF">MYF_03005</name>
</gene>
<dbReference type="GO" id="GO:0005524">
    <property type="term" value="F:ATP binding"/>
    <property type="evidence" value="ECO:0007669"/>
    <property type="project" value="UniProtKB-KW"/>
</dbReference>
<dbReference type="PANTHER" id="PTHR24221:SF654">
    <property type="entry name" value="ATP-BINDING CASSETTE SUB-FAMILY B MEMBER 6"/>
    <property type="match status" value="1"/>
</dbReference>
<feature type="transmembrane region" description="Helical" evidence="8">
    <location>
        <begin position="57"/>
        <end position="80"/>
    </location>
</feature>
<dbReference type="InterPro" id="IPR027417">
    <property type="entry name" value="P-loop_NTPase"/>
</dbReference>
<feature type="transmembrane region" description="Helical" evidence="8">
    <location>
        <begin position="159"/>
        <end position="180"/>
    </location>
</feature>
<evidence type="ECO:0000256" key="1">
    <source>
        <dbReference type="ARBA" id="ARBA00004651"/>
    </source>
</evidence>
<dbReference type="GO" id="GO:0016887">
    <property type="term" value="F:ATP hydrolysis activity"/>
    <property type="evidence" value="ECO:0007669"/>
    <property type="project" value="InterPro"/>
</dbReference>
<dbReference type="RefSeq" id="WP_002557971.1">
    <property type="nucleotide sequence ID" value="NZ_CP007585.1"/>
</dbReference>
<keyword evidence="4" id="KW-0547">Nucleotide-binding</keyword>
<dbReference type="OrthoDB" id="401462at2"/>
<proteinExistence type="inferred from homology"/>
<evidence type="ECO:0000259" key="9">
    <source>
        <dbReference type="PROSITE" id="PS50893"/>
    </source>
</evidence>
<feature type="transmembrane region" description="Helical" evidence="8">
    <location>
        <begin position="20"/>
        <end position="37"/>
    </location>
</feature>
<dbReference type="InterPro" id="IPR036640">
    <property type="entry name" value="ABC1_TM_sf"/>
</dbReference>
<dbReference type="SUPFAM" id="SSF52540">
    <property type="entry name" value="P-loop containing nucleoside triphosphate hydrolases"/>
    <property type="match status" value="1"/>
</dbReference>
<evidence type="ECO:0000256" key="2">
    <source>
        <dbReference type="ARBA" id="ARBA00005417"/>
    </source>
</evidence>
<comment type="similarity">
    <text evidence="2">Belongs to the ABC transporter superfamily.</text>
</comment>